<reference evidence="5 6" key="1">
    <citation type="submission" date="2014-04" db="EMBL/GenBank/DDBJ databases">
        <title>Pseudoalteromonas galatheae sp. nov., isolated from a deep-sea polychaete near Canal Concepcion, Chile.</title>
        <authorList>
            <person name="Machado H.R."/>
            <person name="Gram L."/>
            <person name="Vynne N.G."/>
        </authorList>
    </citation>
    <scope>NUCLEOTIDE SEQUENCE [LARGE SCALE GENOMIC DNA]</scope>
    <source>
        <strain evidence="5 6">KMM216</strain>
    </source>
</reference>
<dbReference type="GO" id="GO:0017004">
    <property type="term" value="P:cytochrome complex assembly"/>
    <property type="evidence" value="ECO:0007669"/>
    <property type="project" value="InterPro"/>
</dbReference>
<dbReference type="AlphaFoldDB" id="A0A063KJE4"/>
<dbReference type="GO" id="GO:0005886">
    <property type="term" value="C:plasma membrane"/>
    <property type="evidence" value="ECO:0007669"/>
    <property type="project" value="TreeGrafter"/>
</dbReference>
<dbReference type="PANTHER" id="PTHR38034:SF1">
    <property type="entry name" value="INNER MEMBRANE PROTEIN YPJD"/>
    <property type="match status" value="1"/>
</dbReference>
<comment type="caution">
    <text evidence="5">The sequence shown here is derived from an EMBL/GenBank/DDBJ whole genome shotgun (WGS) entry which is preliminary data.</text>
</comment>
<gene>
    <name evidence="5" type="ORF">DC53_18820</name>
    <name evidence="3" type="ORF">EU508_20355</name>
    <name evidence="4" type="ORF">EU509_09360</name>
</gene>
<protein>
    <submittedName>
        <fullName evidence="5">Membrane protein</fullName>
    </submittedName>
</protein>
<evidence type="ECO:0000256" key="1">
    <source>
        <dbReference type="SAM" id="Phobius"/>
    </source>
</evidence>
<dbReference type="Proteomes" id="UP000324162">
    <property type="component" value="Unassembled WGS sequence"/>
</dbReference>
<dbReference type="EMBL" id="SEUK01000056">
    <property type="protein sequence ID" value="KAA1156441.1"/>
    <property type="molecule type" value="Genomic_DNA"/>
</dbReference>
<dbReference type="GO" id="GO:0020037">
    <property type="term" value="F:heme binding"/>
    <property type="evidence" value="ECO:0007669"/>
    <property type="project" value="InterPro"/>
</dbReference>
<organism evidence="5 6">
    <name type="scientific">Pseudoalteromonas fuliginea</name>
    <dbReference type="NCBI Taxonomy" id="1872678"/>
    <lineage>
        <taxon>Bacteria</taxon>
        <taxon>Pseudomonadati</taxon>
        <taxon>Pseudomonadota</taxon>
        <taxon>Gammaproteobacteria</taxon>
        <taxon>Alteromonadales</taxon>
        <taxon>Pseudoalteromonadaceae</taxon>
        <taxon>Pseudoalteromonas</taxon>
    </lineage>
</organism>
<feature type="transmembrane region" description="Helical" evidence="1">
    <location>
        <begin position="178"/>
        <end position="200"/>
    </location>
</feature>
<proteinExistence type="predicted"/>
<sequence>MLIISLTIIASLFYVLATSHVLSRLFHQQGPSQKVTVILSTVAILAHMLLLVNSVFRSDGQDLSIVNVSLLTCWVIVVSVTAVSLKFPATLLLPVVYGFAALLTIASLFIPHHLLLQSINVEIGLVTHISISLLAYCILIIATLYGVQFYFIDKRLKRKDLAIVHSHLPPLMVVERQLYQLLNLGTILLTFALLSGFLFLDGMFAKEFIHKTILSLIAWVIFAVVALGHMKKGWRGKPVVITIMIAAFILTLAYFGSRFIQEVILNKF</sequence>
<evidence type="ECO:0000313" key="3">
    <source>
        <dbReference type="EMBL" id="KAA1156441.1"/>
    </source>
</evidence>
<evidence type="ECO:0000313" key="8">
    <source>
        <dbReference type="Proteomes" id="UP000324162"/>
    </source>
</evidence>
<keyword evidence="1" id="KW-0472">Membrane</keyword>
<feature type="domain" description="Cytochrome c assembly protein" evidence="2">
    <location>
        <begin position="42"/>
        <end position="264"/>
    </location>
</feature>
<reference evidence="7 8" key="2">
    <citation type="submission" date="2019-01" db="EMBL/GenBank/DDBJ databases">
        <title>Genome sequences of marine Pseudoalteromonas species.</title>
        <authorList>
            <person name="Boraston A.B."/>
            <person name="Hehemann J.-H."/>
            <person name="Vickers C.J."/>
            <person name="Salama-Alber O."/>
            <person name="Abe K."/>
            <person name="Hettle A.J."/>
        </authorList>
    </citation>
    <scope>NUCLEOTIDE SEQUENCE [LARGE SCALE GENOMIC DNA]</scope>
    <source>
        <strain evidence="3 8">PS42</strain>
        <strain evidence="4 7">PS47</strain>
    </source>
</reference>
<dbReference type="InterPro" id="IPR002541">
    <property type="entry name" value="Cyt_c_assembly"/>
</dbReference>
<feature type="transmembrane region" description="Helical" evidence="1">
    <location>
        <begin position="236"/>
        <end position="255"/>
    </location>
</feature>
<accession>A0A063KJE4</accession>
<name>A0A063KJE4_9GAMM</name>
<dbReference type="EMBL" id="SEUJ01000068">
    <property type="protein sequence ID" value="KAA1156591.1"/>
    <property type="molecule type" value="Genomic_DNA"/>
</dbReference>
<dbReference type="Proteomes" id="UP000027154">
    <property type="component" value="Unassembled WGS sequence"/>
</dbReference>
<dbReference type="Proteomes" id="UP000322915">
    <property type="component" value="Unassembled WGS sequence"/>
</dbReference>
<keyword evidence="1" id="KW-0812">Transmembrane</keyword>
<evidence type="ECO:0000313" key="6">
    <source>
        <dbReference type="Proteomes" id="UP000027154"/>
    </source>
</evidence>
<feature type="transmembrane region" description="Helical" evidence="1">
    <location>
        <begin position="33"/>
        <end position="52"/>
    </location>
</feature>
<evidence type="ECO:0000313" key="4">
    <source>
        <dbReference type="EMBL" id="KAA1156591.1"/>
    </source>
</evidence>
<dbReference type="PANTHER" id="PTHR38034">
    <property type="entry name" value="INNER MEMBRANE PROTEIN YPJD"/>
    <property type="match status" value="1"/>
</dbReference>
<keyword evidence="1" id="KW-1133">Transmembrane helix</keyword>
<evidence type="ECO:0000313" key="7">
    <source>
        <dbReference type="Proteomes" id="UP000322915"/>
    </source>
</evidence>
<feature type="transmembrane region" description="Helical" evidence="1">
    <location>
        <begin position="64"/>
        <end position="85"/>
    </location>
</feature>
<evidence type="ECO:0000259" key="2">
    <source>
        <dbReference type="Pfam" id="PF01578"/>
    </source>
</evidence>
<evidence type="ECO:0000313" key="5">
    <source>
        <dbReference type="EMBL" id="KDC49020.1"/>
    </source>
</evidence>
<dbReference type="Pfam" id="PF01578">
    <property type="entry name" value="Cytochrom_C_asm"/>
    <property type="match status" value="1"/>
</dbReference>
<feature type="transmembrane region" description="Helical" evidence="1">
    <location>
        <begin position="91"/>
        <end position="110"/>
    </location>
</feature>
<dbReference type="InterPro" id="IPR052372">
    <property type="entry name" value="YpjD/HemX"/>
</dbReference>
<dbReference type="OrthoDB" id="9780793at2"/>
<keyword evidence="7" id="KW-1185">Reference proteome</keyword>
<dbReference type="RefSeq" id="WP_007378359.1">
    <property type="nucleotide sequence ID" value="NZ_JBBMQV010000005.1"/>
</dbReference>
<dbReference type="EMBL" id="JJNZ01000076">
    <property type="protein sequence ID" value="KDC49020.1"/>
    <property type="molecule type" value="Genomic_DNA"/>
</dbReference>
<feature type="transmembrane region" description="Helical" evidence="1">
    <location>
        <begin position="131"/>
        <end position="152"/>
    </location>
</feature>
<feature type="transmembrane region" description="Helical" evidence="1">
    <location>
        <begin position="212"/>
        <end position="230"/>
    </location>
</feature>